<dbReference type="STRING" id="634430.SAMN04488241_10795"/>
<dbReference type="Pfam" id="PF01551">
    <property type="entry name" value="Peptidase_M23"/>
    <property type="match status" value="1"/>
</dbReference>
<dbReference type="InterPro" id="IPR016047">
    <property type="entry name" value="M23ase_b-sheet_dom"/>
</dbReference>
<accession>A0A1I5T6Y7</accession>
<keyword evidence="3" id="KW-0378">Hydrolase</keyword>
<dbReference type="OrthoDB" id="9815245at2"/>
<dbReference type="AlphaFoldDB" id="A0A1I5T6Y7"/>
<proteinExistence type="predicted"/>
<dbReference type="FunFam" id="2.70.70.10:FF:000019">
    <property type="entry name" value="M23 family peptidase"/>
    <property type="match status" value="1"/>
</dbReference>
<dbReference type="CDD" id="cd12797">
    <property type="entry name" value="M23_peptidase"/>
    <property type="match status" value="1"/>
</dbReference>
<keyword evidence="4" id="KW-1185">Reference proteome</keyword>
<name>A0A1I5T6Y7_9SPHN</name>
<evidence type="ECO:0000256" key="1">
    <source>
        <dbReference type="SAM" id="SignalP"/>
    </source>
</evidence>
<protein>
    <submittedName>
        <fullName evidence="3">Murein DD-endopeptidase MepM and murein hydrolase activator NlpD, contain LysM domain</fullName>
    </submittedName>
</protein>
<feature type="chain" id="PRO_5011584397" evidence="1">
    <location>
        <begin position="23"/>
        <end position="300"/>
    </location>
</feature>
<evidence type="ECO:0000259" key="2">
    <source>
        <dbReference type="Pfam" id="PF01551"/>
    </source>
</evidence>
<feature type="domain" description="M23ase beta-sheet core" evidence="2">
    <location>
        <begin position="194"/>
        <end position="290"/>
    </location>
</feature>
<dbReference type="Proteomes" id="UP000199586">
    <property type="component" value="Unassembled WGS sequence"/>
</dbReference>
<dbReference type="GO" id="GO:0004222">
    <property type="term" value="F:metalloendopeptidase activity"/>
    <property type="evidence" value="ECO:0007669"/>
    <property type="project" value="TreeGrafter"/>
</dbReference>
<keyword evidence="1" id="KW-0732">Signal</keyword>
<dbReference type="PANTHER" id="PTHR21666:SF285">
    <property type="entry name" value="M23 FAMILY METALLOPEPTIDASE"/>
    <property type="match status" value="1"/>
</dbReference>
<dbReference type="Gene3D" id="2.70.70.10">
    <property type="entry name" value="Glucose Permease (Domain IIA)"/>
    <property type="match status" value="1"/>
</dbReference>
<dbReference type="InterPro" id="IPR050570">
    <property type="entry name" value="Cell_wall_metabolism_enzyme"/>
</dbReference>
<dbReference type="RefSeq" id="WP_093333512.1">
    <property type="nucleotide sequence ID" value="NZ_FOXP01000007.1"/>
</dbReference>
<evidence type="ECO:0000313" key="4">
    <source>
        <dbReference type="Proteomes" id="UP000199586"/>
    </source>
</evidence>
<dbReference type="PANTHER" id="PTHR21666">
    <property type="entry name" value="PEPTIDASE-RELATED"/>
    <property type="match status" value="1"/>
</dbReference>
<gene>
    <name evidence="3" type="ORF">SAMN04488241_10795</name>
</gene>
<dbReference type="EMBL" id="FOXP01000007">
    <property type="protein sequence ID" value="SFP78800.1"/>
    <property type="molecule type" value="Genomic_DNA"/>
</dbReference>
<sequence>MTCALAAAMATLLLLPSCVAPGGNDVVERVSPPPPSAPPAHVTPPNLRSWRLDGAPQQGGLVRGQVATETVALTLDGRNVPLGADGAFIIGFDRDAPPTMTLAEVKADGSLADHPLVIAPRAWRIERVDAPYRAGRSEPEFAALRPAELAAIAAARATRTDAAGWRQAFRWPAAGRQSGWFGSQRVYQGKPGSYHSGADVAVPTGTPVLAPADGVVVLAADHPFTLEGNLLMVDHGAGLGSAFLHLSRLNVHVGDHVRQGQRIALSGATGRATGPHLHWGLQWNGARLDPLLVAGPVPAG</sequence>
<reference evidence="3 4" key="1">
    <citation type="submission" date="2016-10" db="EMBL/GenBank/DDBJ databases">
        <authorList>
            <person name="de Groot N.N."/>
        </authorList>
    </citation>
    <scope>NUCLEOTIDE SEQUENCE [LARGE SCALE GENOMIC DNA]</scope>
    <source>
        <strain evidence="3 4">CGMCC 1.9113</strain>
    </source>
</reference>
<evidence type="ECO:0000313" key="3">
    <source>
        <dbReference type="EMBL" id="SFP78800.1"/>
    </source>
</evidence>
<organism evidence="3 4">
    <name type="scientific">Sphingomonas rubra</name>
    <dbReference type="NCBI Taxonomy" id="634430"/>
    <lineage>
        <taxon>Bacteria</taxon>
        <taxon>Pseudomonadati</taxon>
        <taxon>Pseudomonadota</taxon>
        <taxon>Alphaproteobacteria</taxon>
        <taxon>Sphingomonadales</taxon>
        <taxon>Sphingomonadaceae</taxon>
        <taxon>Sphingomonas</taxon>
    </lineage>
</organism>
<feature type="signal peptide" evidence="1">
    <location>
        <begin position="1"/>
        <end position="22"/>
    </location>
</feature>
<dbReference type="SUPFAM" id="SSF51261">
    <property type="entry name" value="Duplicated hybrid motif"/>
    <property type="match status" value="1"/>
</dbReference>
<dbReference type="InterPro" id="IPR011055">
    <property type="entry name" value="Dup_hybrid_motif"/>
</dbReference>